<keyword evidence="4 7" id="KW-0812">Transmembrane</keyword>
<sequence length="403" mass="42546">MPTLSQWQIFVRFLRFGLLAWGGPVAQIAMIRRELVDEERWISSGRFNRLLAVYQVLPGPEAHELCVHIGMLPGGRMGGFLAGLGFMLPGFLLMFALSWLYFTIDITQSALGPIFLGVQVAVIALIVRAVHRIGGHVLLDKWLWGIGIVSGAAAFLGASFWITLPAAGLVYAFAVRKQHALAALTLVAATVLTVLVGPESATGLLDSAQQSTALSDGSIAQDASLVGLFLSGLKAGLLTFGGAYTVIPFLRDDAVGNGWMTDAQFLDGLALSGILPAPLIIFSTFVGYFGGGPLGAIAMTIGIFLPAFGFSLLFHERLESLVENKTLHSFLEGVSAGVVGLIAATTVELALVVVDRLPSLLLGGVIFALALAVLYLWKSKVNVVLAVVGAGFLGWLSFGLLLG</sequence>
<evidence type="ECO:0000256" key="3">
    <source>
        <dbReference type="ARBA" id="ARBA00022475"/>
    </source>
</evidence>
<dbReference type="NCBIfam" id="TIGR00937">
    <property type="entry name" value="2A51"/>
    <property type="match status" value="1"/>
</dbReference>
<gene>
    <name evidence="8" type="primary">chrA</name>
    <name evidence="8" type="ORF">F9L08_15910</name>
</gene>
<comment type="caution">
    <text evidence="8">The sequence shown here is derived from an EMBL/GenBank/DDBJ whole genome shotgun (WGS) entry which is preliminary data.</text>
</comment>
<organism evidence="8 9">
    <name type="scientific">Brucella tritici</name>
    <dbReference type="NCBI Taxonomy" id="94626"/>
    <lineage>
        <taxon>Bacteria</taxon>
        <taxon>Pseudomonadati</taxon>
        <taxon>Pseudomonadota</taxon>
        <taxon>Alphaproteobacteria</taxon>
        <taxon>Hyphomicrobiales</taxon>
        <taxon>Brucellaceae</taxon>
        <taxon>Brucella/Ochrobactrum group</taxon>
        <taxon>Brucella</taxon>
    </lineage>
</organism>
<evidence type="ECO:0000256" key="5">
    <source>
        <dbReference type="ARBA" id="ARBA00022989"/>
    </source>
</evidence>
<feature type="transmembrane region" description="Helical" evidence="7">
    <location>
        <begin position="383"/>
        <end position="402"/>
    </location>
</feature>
<keyword evidence="3" id="KW-1003">Cell membrane</keyword>
<name>A0A6L3YK09_9HYPH</name>
<feature type="transmembrane region" description="Helical" evidence="7">
    <location>
        <begin position="142"/>
        <end position="174"/>
    </location>
</feature>
<feature type="transmembrane region" description="Helical" evidence="7">
    <location>
        <begin position="80"/>
        <end position="104"/>
    </location>
</feature>
<dbReference type="Proteomes" id="UP000481643">
    <property type="component" value="Unassembled WGS sequence"/>
</dbReference>
<protein>
    <submittedName>
        <fullName evidence="8">Chromate efflux transporter</fullName>
    </submittedName>
</protein>
<comment type="similarity">
    <text evidence="2">Belongs to the chromate ion transporter (CHR) (TC 2.A.51) family.</text>
</comment>
<evidence type="ECO:0000256" key="2">
    <source>
        <dbReference type="ARBA" id="ARBA00005262"/>
    </source>
</evidence>
<feature type="transmembrane region" description="Helical" evidence="7">
    <location>
        <begin position="225"/>
        <end position="249"/>
    </location>
</feature>
<dbReference type="PIRSF" id="PIRSF004810">
    <property type="entry name" value="ChrA"/>
    <property type="match status" value="1"/>
</dbReference>
<feature type="transmembrane region" description="Helical" evidence="7">
    <location>
        <begin position="180"/>
        <end position="205"/>
    </location>
</feature>
<feature type="transmembrane region" description="Helical" evidence="7">
    <location>
        <begin position="334"/>
        <end position="353"/>
    </location>
</feature>
<evidence type="ECO:0000313" key="8">
    <source>
        <dbReference type="EMBL" id="KAB2683359.1"/>
    </source>
</evidence>
<feature type="transmembrane region" description="Helical" evidence="7">
    <location>
        <begin position="12"/>
        <end position="31"/>
    </location>
</feature>
<dbReference type="GO" id="GO:0015109">
    <property type="term" value="F:chromate transmembrane transporter activity"/>
    <property type="evidence" value="ECO:0007669"/>
    <property type="project" value="InterPro"/>
</dbReference>
<keyword evidence="5 7" id="KW-1133">Transmembrane helix</keyword>
<evidence type="ECO:0000313" key="9">
    <source>
        <dbReference type="Proteomes" id="UP000481643"/>
    </source>
</evidence>
<evidence type="ECO:0000256" key="4">
    <source>
        <dbReference type="ARBA" id="ARBA00022692"/>
    </source>
</evidence>
<evidence type="ECO:0000256" key="7">
    <source>
        <dbReference type="SAM" id="Phobius"/>
    </source>
</evidence>
<accession>A0A6L3YK09</accession>
<dbReference type="PANTHER" id="PTHR33567">
    <property type="entry name" value="CHROMATE ION TRANSPORTER (EUROFUNG)"/>
    <property type="match status" value="1"/>
</dbReference>
<keyword evidence="6 7" id="KW-0472">Membrane</keyword>
<feature type="transmembrane region" description="Helical" evidence="7">
    <location>
        <begin position="269"/>
        <end position="289"/>
    </location>
</feature>
<feature type="transmembrane region" description="Helical" evidence="7">
    <location>
        <begin position="110"/>
        <end position="130"/>
    </location>
</feature>
<comment type="subcellular location">
    <subcellularLocation>
        <location evidence="1">Cell membrane</location>
        <topology evidence="1">Multi-pass membrane protein</topology>
    </subcellularLocation>
</comment>
<dbReference type="GO" id="GO:0005886">
    <property type="term" value="C:plasma membrane"/>
    <property type="evidence" value="ECO:0007669"/>
    <property type="project" value="UniProtKB-SubCell"/>
</dbReference>
<dbReference type="InterPro" id="IPR003370">
    <property type="entry name" value="Chromate_transpt"/>
</dbReference>
<feature type="transmembrane region" description="Helical" evidence="7">
    <location>
        <begin position="360"/>
        <end position="377"/>
    </location>
</feature>
<evidence type="ECO:0000256" key="1">
    <source>
        <dbReference type="ARBA" id="ARBA00004651"/>
    </source>
</evidence>
<feature type="transmembrane region" description="Helical" evidence="7">
    <location>
        <begin position="296"/>
        <end position="314"/>
    </location>
</feature>
<dbReference type="InterPro" id="IPR014047">
    <property type="entry name" value="Chr_Tranpt_l_chain"/>
</dbReference>
<dbReference type="Pfam" id="PF02417">
    <property type="entry name" value="Chromate_transp"/>
    <property type="match status" value="2"/>
</dbReference>
<evidence type="ECO:0000256" key="6">
    <source>
        <dbReference type="ARBA" id="ARBA00023136"/>
    </source>
</evidence>
<proteinExistence type="inferred from homology"/>
<reference evidence="8 9" key="1">
    <citation type="submission" date="2019-09" db="EMBL/GenBank/DDBJ databases">
        <title>Taxonomic organization of the family Brucellaceae based on a phylogenomic approach.</title>
        <authorList>
            <person name="Leclercq S."/>
            <person name="Cloeckaert A."/>
            <person name="Zygmunt M.S."/>
        </authorList>
    </citation>
    <scope>NUCLEOTIDE SEQUENCE [LARGE SCALE GENOMIC DNA]</scope>
    <source>
        <strain evidence="8 9">WS1830</strain>
    </source>
</reference>
<dbReference type="PANTHER" id="PTHR33567:SF3">
    <property type="entry name" value="CHROMATE ION TRANSPORTER (EUROFUNG)"/>
    <property type="match status" value="1"/>
</dbReference>
<dbReference type="EMBL" id="WBVX01000016">
    <property type="protein sequence ID" value="KAB2683359.1"/>
    <property type="molecule type" value="Genomic_DNA"/>
</dbReference>
<dbReference type="AlphaFoldDB" id="A0A6L3YK09"/>